<accession>A0A6A4I5H9</accession>
<dbReference type="OrthoDB" id="4062651at2759"/>
<proteinExistence type="predicted"/>
<gene>
    <name evidence="1" type="ORF">BT96DRAFT_1016625</name>
</gene>
<dbReference type="InterPro" id="IPR011009">
    <property type="entry name" value="Kinase-like_dom_sf"/>
</dbReference>
<organism evidence="1 2">
    <name type="scientific">Gymnopus androsaceus JB14</name>
    <dbReference type="NCBI Taxonomy" id="1447944"/>
    <lineage>
        <taxon>Eukaryota</taxon>
        <taxon>Fungi</taxon>
        <taxon>Dikarya</taxon>
        <taxon>Basidiomycota</taxon>
        <taxon>Agaricomycotina</taxon>
        <taxon>Agaricomycetes</taxon>
        <taxon>Agaricomycetidae</taxon>
        <taxon>Agaricales</taxon>
        <taxon>Marasmiineae</taxon>
        <taxon>Omphalotaceae</taxon>
        <taxon>Gymnopus</taxon>
    </lineage>
</organism>
<dbReference type="Gene3D" id="1.10.510.10">
    <property type="entry name" value="Transferase(Phosphotransferase) domain 1"/>
    <property type="match status" value="1"/>
</dbReference>
<protein>
    <recommendedName>
        <fullName evidence="3">Protein kinase domain-containing protein</fullName>
    </recommendedName>
</protein>
<dbReference type="EMBL" id="ML769420">
    <property type="protein sequence ID" value="KAE9404025.1"/>
    <property type="molecule type" value="Genomic_DNA"/>
</dbReference>
<dbReference type="Proteomes" id="UP000799118">
    <property type="component" value="Unassembled WGS sequence"/>
</dbReference>
<evidence type="ECO:0008006" key="3">
    <source>
        <dbReference type="Google" id="ProtNLM"/>
    </source>
</evidence>
<dbReference type="SUPFAM" id="SSF56112">
    <property type="entry name" value="Protein kinase-like (PK-like)"/>
    <property type="match status" value="1"/>
</dbReference>
<name>A0A6A4I5H9_9AGAR</name>
<sequence>MSELTVWVFVDHFNVARKLTLSSNQFVSDLEDYILKHYTSGEQCSLQTIEIWKLAGSVKLLPIDDCRERVLADKKNRLFPQMSISTVLSSIIDAFQVFVTWKPSLKRSLSEWDERDSKRFHSAEEESYKQAVANGKAAKSPSNAIKLPDLREQQRDYPVLNGRPDGGPPIAIYHEVFGRFQDSLSDDSSIPSPDIYRLVHMLFAFSAQIYDDDDARYKAVMPILSKLLQSPFQKFVHKDKAAADGSVVVTFCFGDVKIGCGLCIVELKNEIGTGDGDPSLQAGFTCRKAWIEESLQKLRDQCCCPTFLVAIAGPHIMVSGSVFSDKFIVQPLTPFLPLYAQRLEEYHQVHLVAKVFFALRTGLANLTEYYLTLPYAPLTLPLPSRYFPYIPKLVNVQGFKFDHRLISQDPTRAIFAARDANGRELIVKYVKSYGEEAHRLLAPKGLAPELLQCCDIPGGLKMVIMDCIQGQDVAEMYPGKIPRTIVAEIGTAIEILHREGYVFGDLRRVNVVVCDGHAMLIDFDGCDKEGQARYSLLNPDVKEWHTDASAGQLIQKEHDIHMLALLEKDSE</sequence>
<evidence type="ECO:0000313" key="1">
    <source>
        <dbReference type="EMBL" id="KAE9404025.1"/>
    </source>
</evidence>
<reference evidence="1" key="1">
    <citation type="journal article" date="2019" name="Environ. Microbiol.">
        <title>Fungal ecological strategies reflected in gene transcription - a case study of two litter decomposers.</title>
        <authorList>
            <person name="Barbi F."/>
            <person name="Kohler A."/>
            <person name="Barry K."/>
            <person name="Baskaran P."/>
            <person name="Daum C."/>
            <person name="Fauchery L."/>
            <person name="Ihrmark K."/>
            <person name="Kuo A."/>
            <person name="LaButti K."/>
            <person name="Lipzen A."/>
            <person name="Morin E."/>
            <person name="Grigoriev I.V."/>
            <person name="Henrissat B."/>
            <person name="Lindahl B."/>
            <person name="Martin F."/>
        </authorList>
    </citation>
    <scope>NUCLEOTIDE SEQUENCE</scope>
    <source>
        <strain evidence="1">JB14</strain>
    </source>
</reference>
<evidence type="ECO:0000313" key="2">
    <source>
        <dbReference type="Proteomes" id="UP000799118"/>
    </source>
</evidence>
<dbReference type="AlphaFoldDB" id="A0A6A4I5H9"/>
<keyword evidence="2" id="KW-1185">Reference proteome</keyword>